<dbReference type="AlphaFoldDB" id="A0A1D6FHJ5"/>
<name>A0A1D6FHJ5_MAIZE</name>
<reference evidence="1" key="1">
    <citation type="submission" date="2015-12" db="EMBL/GenBank/DDBJ databases">
        <title>Update maize B73 reference genome by single molecule sequencing technologies.</title>
        <authorList>
            <consortium name="Maize Genome Sequencing Project"/>
            <person name="Ware D."/>
        </authorList>
    </citation>
    <scope>NUCLEOTIDE SEQUENCE</scope>
    <source>
        <tissue evidence="1">Seedling</tissue>
    </source>
</reference>
<organism evidence="1">
    <name type="scientific">Zea mays</name>
    <name type="common">Maize</name>
    <dbReference type="NCBI Taxonomy" id="4577"/>
    <lineage>
        <taxon>Eukaryota</taxon>
        <taxon>Viridiplantae</taxon>
        <taxon>Streptophyta</taxon>
        <taxon>Embryophyta</taxon>
        <taxon>Tracheophyta</taxon>
        <taxon>Spermatophyta</taxon>
        <taxon>Magnoliopsida</taxon>
        <taxon>Liliopsida</taxon>
        <taxon>Poales</taxon>
        <taxon>Poaceae</taxon>
        <taxon>PACMAD clade</taxon>
        <taxon>Panicoideae</taxon>
        <taxon>Andropogonodae</taxon>
        <taxon>Andropogoneae</taxon>
        <taxon>Tripsacinae</taxon>
        <taxon>Zea</taxon>
    </lineage>
</organism>
<protein>
    <submittedName>
        <fullName evidence="1">Uncharacterized protein</fullName>
    </submittedName>
</protein>
<evidence type="ECO:0000313" key="1">
    <source>
        <dbReference type="EMBL" id="AQK91276.1"/>
    </source>
</evidence>
<proteinExistence type="predicted"/>
<dbReference type="EMBL" id="CM000784">
    <property type="protein sequence ID" value="AQK91276.1"/>
    <property type="molecule type" value="Genomic_DNA"/>
</dbReference>
<dbReference type="InParanoid" id="A0A1D6FHJ5"/>
<gene>
    <name evidence="1" type="ORF">ZEAMMB73_Zm00001d009041</name>
</gene>
<sequence>MTMVVGIDDSEHNFYTLKWAHYSTSSRRPSCNTTALLSSPPSPLSPPLFALPAQVYASDGGHVVSTFAYEEGQPGQGRVQAEQGEHAEQAA</sequence>
<accession>A0A1D6FHJ5</accession>